<feature type="region of interest" description="Disordered" evidence="1">
    <location>
        <begin position="133"/>
        <end position="164"/>
    </location>
</feature>
<dbReference type="Proteomes" id="UP000248857">
    <property type="component" value="Unassembled WGS sequence"/>
</dbReference>
<comment type="caution">
    <text evidence="2">The sequence shown here is derived from an EMBL/GenBank/DDBJ whole genome shotgun (WGS) entry which is preliminary data.</text>
</comment>
<dbReference type="EMBL" id="PQWO01000070">
    <property type="protein sequence ID" value="PZD70135.1"/>
    <property type="molecule type" value="Genomic_DNA"/>
</dbReference>
<dbReference type="AlphaFoldDB" id="A0A2W1JEF8"/>
<accession>A0A2W1JEF8</accession>
<evidence type="ECO:0000313" key="3">
    <source>
        <dbReference type="Proteomes" id="UP000248857"/>
    </source>
</evidence>
<reference evidence="2 3" key="1">
    <citation type="journal article" date="2018" name="Sci. Rep.">
        <title>A novel species of the marine cyanobacterium Acaryochloris with a unique pigment content and lifestyle.</title>
        <authorList>
            <person name="Partensky F."/>
            <person name="Six C."/>
            <person name="Ratin M."/>
            <person name="Garczarek L."/>
            <person name="Vaulot D."/>
            <person name="Probert I."/>
            <person name="Calteau A."/>
            <person name="Gourvil P."/>
            <person name="Marie D."/>
            <person name="Grebert T."/>
            <person name="Bouchier C."/>
            <person name="Le Panse S."/>
            <person name="Gachenot M."/>
            <person name="Rodriguez F."/>
            <person name="Garrido J.L."/>
        </authorList>
    </citation>
    <scope>NUCLEOTIDE SEQUENCE [LARGE SCALE GENOMIC DNA]</scope>
    <source>
        <strain evidence="2 3">RCC1774</strain>
    </source>
</reference>
<dbReference type="SUPFAM" id="SSF46689">
    <property type="entry name" value="Homeodomain-like"/>
    <property type="match status" value="1"/>
</dbReference>
<name>A0A2W1JEF8_9CYAN</name>
<dbReference type="InterPro" id="IPR009057">
    <property type="entry name" value="Homeodomain-like_sf"/>
</dbReference>
<organism evidence="2 3">
    <name type="scientific">Acaryochloris thomasi RCC1774</name>
    <dbReference type="NCBI Taxonomy" id="1764569"/>
    <lineage>
        <taxon>Bacteria</taxon>
        <taxon>Bacillati</taxon>
        <taxon>Cyanobacteriota</taxon>
        <taxon>Cyanophyceae</taxon>
        <taxon>Acaryochloridales</taxon>
        <taxon>Acaryochloridaceae</taxon>
        <taxon>Acaryochloris</taxon>
        <taxon>Acaryochloris thomasi</taxon>
    </lineage>
</organism>
<evidence type="ECO:0000313" key="2">
    <source>
        <dbReference type="EMBL" id="PZD70135.1"/>
    </source>
</evidence>
<protein>
    <recommendedName>
        <fullName evidence="4">Transposase</fullName>
    </recommendedName>
</protein>
<evidence type="ECO:0008006" key="4">
    <source>
        <dbReference type="Google" id="ProtNLM"/>
    </source>
</evidence>
<keyword evidence="3" id="KW-1185">Reference proteome</keyword>
<sequence>MPAALRITLTEDEASTLQDLRQSPAAPQRTRDRAHLIYLNAQGWNAPALAEIFDCCEHTVRATLKRWQDNGVNGLWDASGRGSKRRWHVCDLEYLEQCLEEDARTYTSEQLAQKLAQERNVTLSADRLRRLLKKRAGGGNERATASRTNKTRLPKPSSKRTSSA</sequence>
<evidence type="ECO:0000256" key="1">
    <source>
        <dbReference type="SAM" id="MobiDB-lite"/>
    </source>
</evidence>
<proteinExistence type="predicted"/>
<dbReference type="Pfam" id="PF13384">
    <property type="entry name" value="HTH_23"/>
    <property type="match status" value="1"/>
</dbReference>
<gene>
    <name evidence="2" type="ORF">C1752_18692</name>
</gene>